<evidence type="ECO:0000313" key="3">
    <source>
        <dbReference type="Proteomes" id="UP000265801"/>
    </source>
</evidence>
<dbReference type="InterPro" id="IPR029068">
    <property type="entry name" value="Glyas_Bleomycin-R_OHBP_Dase"/>
</dbReference>
<dbReference type="Pfam" id="PF00903">
    <property type="entry name" value="Glyoxalase"/>
    <property type="match status" value="1"/>
</dbReference>
<dbReference type="InterPro" id="IPR004360">
    <property type="entry name" value="Glyas_Fos-R_dOase_dom"/>
</dbReference>
<reference evidence="2 3" key="1">
    <citation type="submission" date="2018-09" db="EMBL/GenBank/DDBJ databases">
        <title>Bacillus saliacetes sp. nov., isolated from Thai shrimp paste (Ka-pi).</title>
        <authorList>
            <person name="Daroonpunt R."/>
            <person name="Tanasupawat S."/>
            <person name="Yiamsombut S."/>
        </authorList>
    </citation>
    <scope>NUCLEOTIDE SEQUENCE [LARGE SCALE GENOMIC DNA]</scope>
    <source>
        <strain evidence="2 3">SKP7-4</strain>
    </source>
</reference>
<dbReference type="InterPro" id="IPR037523">
    <property type="entry name" value="VOC_core"/>
</dbReference>
<accession>A0A3A1R2L0</accession>
<evidence type="ECO:0000259" key="1">
    <source>
        <dbReference type="PROSITE" id="PS51819"/>
    </source>
</evidence>
<dbReference type="OrthoDB" id="2184229at2"/>
<dbReference type="EMBL" id="QXIR01000010">
    <property type="protein sequence ID" value="RIW34742.1"/>
    <property type="molecule type" value="Genomic_DNA"/>
</dbReference>
<protein>
    <submittedName>
        <fullName evidence="2">VOC family protein</fullName>
    </submittedName>
</protein>
<dbReference type="Proteomes" id="UP000265801">
    <property type="component" value="Unassembled WGS sequence"/>
</dbReference>
<gene>
    <name evidence="2" type="ORF">D3H55_09535</name>
</gene>
<organism evidence="2 3">
    <name type="scientific">Bacillus salacetis</name>
    <dbReference type="NCBI Taxonomy" id="2315464"/>
    <lineage>
        <taxon>Bacteria</taxon>
        <taxon>Bacillati</taxon>
        <taxon>Bacillota</taxon>
        <taxon>Bacilli</taxon>
        <taxon>Bacillales</taxon>
        <taxon>Bacillaceae</taxon>
        <taxon>Bacillus</taxon>
    </lineage>
</organism>
<dbReference type="Gene3D" id="3.10.180.10">
    <property type="entry name" value="2,3-Dihydroxybiphenyl 1,2-Dioxygenase, domain 1"/>
    <property type="match status" value="1"/>
</dbReference>
<feature type="domain" description="VOC" evidence="1">
    <location>
        <begin position="4"/>
        <end position="111"/>
    </location>
</feature>
<dbReference type="SUPFAM" id="SSF54593">
    <property type="entry name" value="Glyoxalase/Bleomycin resistance protein/Dihydroxybiphenyl dioxygenase"/>
    <property type="match status" value="1"/>
</dbReference>
<proteinExistence type="predicted"/>
<comment type="caution">
    <text evidence="2">The sequence shown here is derived from an EMBL/GenBank/DDBJ whole genome shotgun (WGS) entry which is preliminary data.</text>
</comment>
<dbReference type="RefSeq" id="WP_119546680.1">
    <property type="nucleotide sequence ID" value="NZ_QXIR01000010.1"/>
</dbReference>
<name>A0A3A1R2L0_9BACI</name>
<evidence type="ECO:0000313" key="2">
    <source>
        <dbReference type="EMBL" id="RIW34742.1"/>
    </source>
</evidence>
<sequence>MFAKLDTVLINVKNLEDARQWYGEVLELEETYDGVNHIVFKVGQGETPITIIEGETCRPSVKPILFSDAIEETQLKLKGKGVEAGTIENDGNVTFFTFEDPDGNQFEVCHF</sequence>
<dbReference type="PROSITE" id="PS51819">
    <property type="entry name" value="VOC"/>
    <property type="match status" value="1"/>
</dbReference>
<dbReference type="AlphaFoldDB" id="A0A3A1R2L0"/>
<keyword evidence="3" id="KW-1185">Reference proteome</keyword>
<dbReference type="CDD" id="cd06587">
    <property type="entry name" value="VOC"/>
    <property type="match status" value="1"/>
</dbReference>